<dbReference type="RefSeq" id="WP_188418244.1">
    <property type="nucleotide sequence ID" value="NZ_BMDO01000010.1"/>
</dbReference>
<dbReference type="Proteomes" id="UP000662074">
    <property type="component" value="Unassembled WGS sequence"/>
</dbReference>
<organism evidence="3 4">
    <name type="scientific">Mucilaginibacter galii</name>
    <dbReference type="NCBI Taxonomy" id="2005073"/>
    <lineage>
        <taxon>Bacteria</taxon>
        <taxon>Pseudomonadati</taxon>
        <taxon>Bacteroidota</taxon>
        <taxon>Sphingobacteriia</taxon>
        <taxon>Sphingobacteriales</taxon>
        <taxon>Sphingobacteriaceae</taxon>
        <taxon>Mucilaginibacter</taxon>
    </lineage>
</organism>
<protein>
    <submittedName>
        <fullName evidence="3">Colanic acid biosynthesis glycosyltransferase WcaI</fullName>
    </submittedName>
</protein>
<dbReference type="NCBIfam" id="NF007640">
    <property type="entry name" value="PRK10307.1"/>
    <property type="match status" value="1"/>
</dbReference>
<dbReference type="PANTHER" id="PTHR46401">
    <property type="entry name" value="GLYCOSYLTRANSFERASE WBBK-RELATED"/>
    <property type="match status" value="1"/>
</dbReference>
<dbReference type="GO" id="GO:0016757">
    <property type="term" value="F:glycosyltransferase activity"/>
    <property type="evidence" value="ECO:0007669"/>
    <property type="project" value="InterPro"/>
</dbReference>
<dbReference type="Gene3D" id="3.40.50.2000">
    <property type="entry name" value="Glycogen Phosphorylase B"/>
    <property type="match status" value="2"/>
</dbReference>
<reference evidence="3" key="2">
    <citation type="submission" date="2020-09" db="EMBL/GenBank/DDBJ databases">
        <authorList>
            <person name="Sun Q."/>
            <person name="Sedlacek I."/>
        </authorList>
    </citation>
    <scope>NUCLEOTIDE SEQUENCE</scope>
    <source>
        <strain evidence="3">CCM 8711</strain>
    </source>
</reference>
<dbReference type="Pfam" id="PF00534">
    <property type="entry name" value="Glycos_transf_1"/>
    <property type="match status" value="1"/>
</dbReference>
<dbReference type="GO" id="GO:0009103">
    <property type="term" value="P:lipopolysaccharide biosynthetic process"/>
    <property type="evidence" value="ECO:0007669"/>
    <property type="project" value="TreeGrafter"/>
</dbReference>
<sequence>MKNPKILLISHNFYPELTGIGKYNGEMIEWLSKNHYDCTVITTFPYYPHWRVQKPYNNRWYKKEVINYKNSDNPVTVYRCPSYIPEKPTGKRRMVQDMSFWFFKSWVIFKLMLSSKKFDLIITVAPPFHLAYLGLMVKNYSGGKLLYHIQDLQIEAAQDLGMLSSKKLLDKLYDIEYNILSKADYISSISEGMIDKIKAKVDKEVLFFPNWADTSFFFPVLQRDTLKTNWGYQPEDVIFLYSGAIGEKQGLENIIYAADLLRHDQLIKFIICGSGPYRDKLIKLAEEKGLNNINFVPVQDKEKFNEFLNLGDFHLVLQKANAGDLVMPSKLTTILAVGGASIVTCSPGTSLHNVVSKHDLGYIIEPESYQLLADGILMAKNDKAVADVKRENARKYALEFLDIDNVMSTFMGRVSKEPVPVVQVI</sequence>
<dbReference type="SUPFAM" id="SSF53756">
    <property type="entry name" value="UDP-Glycosyltransferase/glycogen phosphorylase"/>
    <property type="match status" value="1"/>
</dbReference>
<dbReference type="PANTHER" id="PTHR46401:SF2">
    <property type="entry name" value="GLYCOSYLTRANSFERASE WBBK-RELATED"/>
    <property type="match status" value="1"/>
</dbReference>
<name>A0A917JBM8_9SPHI</name>
<keyword evidence="1" id="KW-0808">Transferase</keyword>
<evidence type="ECO:0000259" key="2">
    <source>
        <dbReference type="Pfam" id="PF00534"/>
    </source>
</evidence>
<dbReference type="CDD" id="cd03794">
    <property type="entry name" value="GT4_WbuB-like"/>
    <property type="match status" value="1"/>
</dbReference>
<feature type="domain" description="Glycosyl transferase family 1" evidence="2">
    <location>
        <begin position="224"/>
        <end position="395"/>
    </location>
</feature>
<reference evidence="3" key="1">
    <citation type="journal article" date="2014" name="Int. J. Syst. Evol. Microbiol.">
        <title>Complete genome sequence of Corynebacterium casei LMG S-19264T (=DSM 44701T), isolated from a smear-ripened cheese.</title>
        <authorList>
            <consortium name="US DOE Joint Genome Institute (JGI-PGF)"/>
            <person name="Walter F."/>
            <person name="Albersmeier A."/>
            <person name="Kalinowski J."/>
            <person name="Ruckert C."/>
        </authorList>
    </citation>
    <scope>NUCLEOTIDE SEQUENCE</scope>
    <source>
        <strain evidence="3">CCM 8711</strain>
    </source>
</reference>
<evidence type="ECO:0000313" key="3">
    <source>
        <dbReference type="EMBL" id="GGI52134.1"/>
    </source>
</evidence>
<dbReference type="InterPro" id="IPR001296">
    <property type="entry name" value="Glyco_trans_1"/>
</dbReference>
<evidence type="ECO:0000313" key="4">
    <source>
        <dbReference type="Proteomes" id="UP000662074"/>
    </source>
</evidence>
<dbReference type="AlphaFoldDB" id="A0A917JBM8"/>
<accession>A0A917JBM8</accession>
<comment type="caution">
    <text evidence="3">The sequence shown here is derived from an EMBL/GenBank/DDBJ whole genome shotgun (WGS) entry which is preliminary data.</text>
</comment>
<keyword evidence="4" id="KW-1185">Reference proteome</keyword>
<evidence type="ECO:0000256" key="1">
    <source>
        <dbReference type="ARBA" id="ARBA00022679"/>
    </source>
</evidence>
<gene>
    <name evidence="3" type="primary">wcaI</name>
    <name evidence="3" type="ORF">GCM10011425_33460</name>
</gene>
<dbReference type="EMBL" id="BMDO01000010">
    <property type="protein sequence ID" value="GGI52134.1"/>
    <property type="molecule type" value="Genomic_DNA"/>
</dbReference>
<proteinExistence type="predicted"/>